<dbReference type="InterPro" id="IPR052555">
    <property type="entry name" value="dCTP_Pyrophosphatase"/>
</dbReference>
<dbReference type="InterPro" id="IPR025984">
    <property type="entry name" value="DCTPP"/>
</dbReference>
<dbReference type="RefSeq" id="WP_227211118.1">
    <property type="nucleotide sequence ID" value="NZ_BAABZQ010000001.1"/>
</dbReference>
<sequence length="113" mass="13186">MTQDTINEVLKFRDDRDWKQFHNPKDLAISISLEAAELLEVFQWSAEDVECTDKIDKIREELADVVNYCILMADACGLDLDEIVRKKVKLNNEKYPVEKAFGSKEKYTELKDK</sequence>
<gene>
    <name evidence="1" type="ORF">K340107D12_35880</name>
</gene>
<protein>
    <submittedName>
        <fullName evidence="1">Nucleotide pyrophosphohydrolase</fullName>
    </submittedName>
</protein>
<evidence type="ECO:0000313" key="1">
    <source>
        <dbReference type="EMBL" id="GAA6500772.1"/>
    </source>
</evidence>
<organism evidence="1 2">
    <name type="scientific">Blautia parvula</name>
    <dbReference type="NCBI Taxonomy" id="2877527"/>
    <lineage>
        <taxon>Bacteria</taxon>
        <taxon>Bacillati</taxon>
        <taxon>Bacillota</taxon>
        <taxon>Clostridia</taxon>
        <taxon>Lachnospirales</taxon>
        <taxon>Lachnospiraceae</taxon>
        <taxon>Blautia</taxon>
    </lineage>
</organism>
<evidence type="ECO:0000313" key="2">
    <source>
        <dbReference type="Proteomes" id="UP001600941"/>
    </source>
</evidence>
<dbReference type="EMBL" id="BAABZQ010000001">
    <property type="protein sequence ID" value="GAA6500772.1"/>
    <property type="molecule type" value="Genomic_DNA"/>
</dbReference>
<name>A0ABQ0BW53_9FIRM</name>
<comment type="caution">
    <text evidence="1">The sequence shown here is derived from an EMBL/GenBank/DDBJ whole genome shotgun (WGS) entry which is preliminary data.</text>
</comment>
<dbReference type="PIRSF" id="PIRSF029826">
    <property type="entry name" value="UCP029826_pph"/>
    <property type="match status" value="1"/>
</dbReference>
<reference evidence="1 2" key="1">
    <citation type="submission" date="2024-04" db="EMBL/GenBank/DDBJ databases">
        <title>Defined microbial consortia suppress multidrug-resistant proinflammatory Enterobacteriaceae via ecological control.</title>
        <authorList>
            <person name="Furuichi M."/>
            <person name="Kawaguchi T."/>
            <person name="Pust M."/>
            <person name="Yasuma K."/>
            <person name="Plichta D."/>
            <person name="Hasegawa N."/>
            <person name="Ohya T."/>
            <person name="Bhattarai S."/>
            <person name="Sasajima S."/>
            <person name="Aoto Y."/>
            <person name="Tuganbaev T."/>
            <person name="Yaginuma M."/>
            <person name="Ueda M."/>
            <person name="Okahashi N."/>
            <person name="Amafuji K."/>
            <person name="Kiridooshi Y."/>
            <person name="Sugita K."/>
            <person name="Strazar M."/>
            <person name="Skelly A."/>
            <person name="Suda W."/>
            <person name="Hattori M."/>
            <person name="Nakamoto N."/>
            <person name="Caballero S."/>
            <person name="Norman J."/>
            <person name="Olle B."/>
            <person name="Tanoue T."/>
            <person name="Arita M."/>
            <person name="Bucci V."/>
            <person name="Atarashi K."/>
            <person name="Xavier R."/>
            <person name="Honda K."/>
        </authorList>
    </citation>
    <scope>NUCLEOTIDE SEQUENCE [LARGE SCALE GENOMIC DNA]</scope>
    <source>
        <strain evidence="2">k34-0107-D12</strain>
    </source>
</reference>
<dbReference type="Proteomes" id="UP001600941">
    <property type="component" value="Unassembled WGS sequence"/>
</dbReference>
<dbReference type="PANTHER" id="PTHR46523">
    <property type="entry name" value="DCTP PYROPHOSPHATASE 1"/>
    <property type="match status" value="1"/>
</dbReference>
<dbReference type="CDD" id="cd11537">
    <property type="entry name" value="NTP-PPase_RS21-C6_like"/>
    <property type="match status" value="1"/>
</dbReference>
<keyword evidence="2" id="KW-1185">Reference proteome</keyword>
<dbReference type="Pfam" id="PF12643">
    <property type="entry name" value="MazG-like"/>
    <property type="match status" value="1"/>
</dbReference>
<accession>A0ABQ0BW53</accession>
<dbReference type="Gene3D" id="1.10.287.1080">
    <property type="entry name" value="MazG-like"/>
    <property type="match status" value="1"/>
</dbReference>
<proteinExistence type="predicted"/>
<dbReference type="SUPFAM" id="SSF101386">
    <property type="entry name" value="all-alpha NTP pyrophosphatases"/>
    <property type="match status" value="1"/>
</dbReference>
<dbReference type="PANTHER" id="PTHR46523:SF1">
    <property type="entry name" value="DCTP PYROPHOSPHATASE 1"/>
    <property type="match status" value="1"/>
</dbReference>